<dbReference type="EMBL" id="BNCO01000009">
    <property type="protein sequence ID" value="GIL50805.1"/>
    <property type="molecule type" value="Genomic_DNA"/>
</dbReference>
<accession>A0A8J4EX92</accession>
<dbReference type="Proteomes" id="UP000747399">
    <property type="component" value="Unassembled WGS sequence"/>
</dbReference>
<reference evidence="1" key="1">
    <citation type="journal article" date="2021" name="Proc. Natl. Acad. Sci. U.S.A.">
        <title>Three genomes in the algal genus Volvox reveal the fate of a haploid sex-determining region after a transition to homothallism.</title>
        <authorList>
            <person name="Yamamoto K."/>
            <person name="Hamaji T."/>
            <person name="Kawai-Toyooka H."/>
            <person name="Matsuzaki R."/>
            <person name="Takahashi F."/>
            <person name="Nishimura Y."/>
            <person name="Kawachi M."/>
            <person name="Noguchi H."/>
            <person name="Minakuchi Y."/>
            <person name="Umen J.G."/>
            <person name="Toyoda A."/>
            <person name="Nozaki H."/>
        </authorList>
    </citation>
    <scope>NUCLEOTIDE SEQUENCE</scope>
    <source>
        <strain evidence="1">NIES-3780</strain>
    </source>
</reference>
<sequence length="125" mass="14203">MLVVGAEPRINTDSGEVNIPRGEGMRVLRITQKGRDCQVVATGERKPLSHTHRPCLWVAVTHLMNVQLQQLMPAAMDQVWKALKPALVICFHWHFELLPHHQRGAATALQDEARVQFDLRLQRSV</sequence>
<keyword evidence="2" id="KW-1185">Reference proteome</keyword>
<organism evidence="1 2">
    <name type="scientific">Volvox africanus</name>
    <dbReference type="NCBI Taxonomy" id="51714"/>
    <lineage>
        <taxon>Eukaryota</taxon>
        <taxon>Viridiplantae</taxon>
        <taxon>Chlorophyta</taxon>
        <taxon>core chlorophytes</taxon>
        <taxon>Chlorophyceae</taxon>
        <taxon>CS clade</taxon>
        <taxon>Chlamydomonadales</taxon>
        <taxon>Volvocaceae</taxon>
        <taxon>Volvox</taxon>
    </lineage>
</organism>
<dbReference type="AlphaFoldDB" id="A0A8J4EX92"/>
<gene>
    <name evidence="1" type="ORF">Vafri_6935</name>
</gene>
<evidence type="ECO:0000313" key="2">
    <source>
        <dbReference type="Proteomes" id="UP000747399"/>
    </source>
</evidence>
<protein>
    <submittedName>
        <fullName evidence="1">Uncharacterized protein</fullName>
    </submittedName>
</protein>
<comment type="caution">
    <text evidence="1">The sequence shown here is derived from an EMBL/GenBank/DDBJ whole genome shotgun (WGS) entry which is preliminary data.</text>
</comment>
<evidence type="ECO:0000313" key="1">
    <source>
        <dbReference type="EMBL" id="GIL50805.1"/>
    </source>
</evidence>
<name>A0A8J4EX92_9CHLO</name>
<proteinExistence type="predicted"/>